<protein>
    <submittedName>
        <fullName evidence="3">Uncharacterized protein</fullName>
    </submittedName>
</protein>
<name>A0ABQ7PVV2_PLUXY</name>
<comment type="caution">
    <text evidence="3">The sequence shown here is derived from an EMBL/GenBank/DDBJ whole genome shotgun (WGS) entry which is preliminary data.</text>
</comment>
<accession>A0ABQ7PVV2</accession>
<sequence length="138" mass="15098">MRGVLCMCAALALWAPPTAGREPIAAGRAPTAAGREPTAVERAPTGAGREPIAARQPHLHAIRRQILAKLGLSARPTPQRAPPRDVVRQILAHAADPAPPPEHRDTREIIAIAHRGIQTTMMGWSQRYTVNYMMWPQR</sequence>
<reference evidence="3 4" key="1">
    <citation type="submission" date="2021-06" db="EMBL/GenBank/DDBJ databases">
        <title>A haploid diamondback moth (Plutella xylostella L.) genome assembly resolves 31 chromosomes and identifies a diamide resistance mutation.</title>
        <authorList>
            <person name="Ward C.M."/>
            <person name="Perry K.D."/>
            <person name="Baker G."/>
            <person name="Powis K."/>
            <person name="Heckel D.G."/>
            <person name="Baxter S.W."/>
        </authorList>
    </citation>
    <scope>NUCLEOTIDE SEQUENCE [LARGE SCALE GENOMIC DNA]</scope>
    <source>
        <strain evidence="3 4">LV</strain>
        <tissue evidence="3">Single pupa</tissue>
    </source>
</reference>
<keyword evidence="4" id="KW-1185">Reference proteome</keyword>
<feature type="region of interest" description="Disordered" evidence="1">
    <location>
        <begin position="20"/>
        <end position="52"/>
    </location>
</feature>
<organism evidence="3 4">
    <name type="scientific">Plutella xylostella</name>
    <name type="common">Diamondback moth</name>
    <name type="synonym">Plutella maculipennis</name>
    <dbReference type="NCBI Taxonomy" id="51655"/>
    <lineage>
        <taxon>Eukaryota</taxon>
        <taxon>Metazoa</taxon>
        <taxon>Ecdysozoa</taxon>
        <taxon>Arthropoda</taxon>
        <taxon>Hexapoda</taxon>
        <taxon>Insecta</taxon>
        <taxon>Pterygota</taxon>
        <taxon>Neoptera</taxon>
        <taxon>Endopterygota</taxon>
        <taxon>Lepidoptera</taxon>
        <taxon>Glossata</taxon>
        <taxon>Ditrysia</taxon>
        <taxon>Yponomeutoidea</taxon>
        <taxon>Plutellidae</taxon>
        <taxon>Plutella</taxon>
    </lineage>
</organism>
<evidence type="ECO:0000256" key="2">
    <source>
        <dbReference type="SAM" id="SignalP"/>
    </source>
</evidence>
<feature type="chain" id="PRO_5045989657" evidence="2">
    <location>
        <begin position="21"/>
        <end position="138"/>
    </location>
</feature>
<keyword evidence="2" id="KW-0732">Signal</keyword>
<feature type="signal peptide" evidence="2">
    <location>
        <begin position="1"/>
        <end position="20"/>
    </location>
</feature>
<evidence type="ECO:0000313" key="3">
    <source>
        <dbReference type="EMBL" id="KAG7297112.1"/>
    </source>
</evidence>
<evidence type="ECO:0000256" key="1">
    <source>
        <dbReference type="SAM" id="MobiDB-lite"/>
    </source>
</evidence>
<dbReference type="Gene3D" id="2.60.120.970">
    <property type="match status" value="1"/>
</dbReference>
<dbReference type="EMBL" id="JAHIBW010000027">
    <property type="protein sequence ID" value="KAG7297112.1"/>
    <property type="molecule type" value="Genomic_DNA"/>
</dbReference>
<proteinExistence type="predicted"/>
<evidence type="ECO:0000313" key="4">
    <source>
        <dbReference type="Proteomes" id="UP000823941"/>
    </source>
</evidence>
<gene>
    <name evidence="3" type="ORF">JYU34_020064</name>
</gene>
<dbReference type="Proteomes" id="UP000823941">
    <property type="component" value="Chromosome 27"/>
</dbReference>